<keyword evidence="1" id="KW-1133">Transmembrane helix</keyword>
<dbReference type="Proteomes" id="UP001162480">
    <property type="component" value="Chromosome 14"/>
</dbReference>
<evidence type="ECO:0000313" key="3">
    <source>
        <dbReference type="EMBL" id="CAI9733526.1"/>
    </source>
</evidence>
<feature type="transmembrane region" description="Helical" evidence="1">
    <location>
        <begin position="50"/>
        <end position="71"/>
    </location>
</feature>
<proteinExistence type="predicted"/>
<feature type="signal peptide" evidence="2">
    <location>
        <begin position="1"/>
        <end position="19"/>
    </location>
</feature>
<organism evidence="3 4">
    <name type="scientific">Octopus vulgaris</name>
    <name type="common">Common octopus</name>
    <dbReference type="NCBI Taxonomy" id="6645"/>
    <lineage>
        <taxon>Eukaryota</taxon>
        <taxon>Metazoa</taxon>
        <taxon>Spiralia</taxon>
        <taxon>Lophotrochozoa</taxon>
        <taxon>Mollusca</taxon>
        <taxon>Cephalopoda</taxon>
        <taxon>Coleoidea</taxon>
        <taxon>Octopodiformes</taxon>
        <taxon>Octopoda</taxon>
        <taxon>Incirrata</taxon>
        <taxon>Octopodidae</taxon>
        <taxon>Octopus</taxon>
    </lineage>
</organism>
<gene>
    <name evidence="3" type="ORF">OCTVUL_1B031666</name>
</gene>
<dbReference type="EMBL" id="OX597827">
    <property type="protein sequence ID" value="CAI9733526.1"/>
    <property type="molecule type" value="Genomic_DNA"/>
</dbReference>
<name>A0AA36BH63_OCTVU</name>
<dbReference type="AlphaFoldDB" id="A0AA36BH63"/>
<evidence type="ECO:0000256" key="2">
    <source>
        <dbReference type="SAM" id="SignalP"/>
    </source>
</evidence>
<feature type="chain" id="PRO_5041257279" evidence="2">
    <location>
        <begin position="20"/>
        <end position="167"/>
    </location>
</feature>
<keyword evidence="1" id="KW-0812">Transmembrane</keyword>
<evidence type="ECO:0000256" key="1">
    <source>
        <dbReference type="SAM" id="Phobius"/>
    </source>
</evidence>
<accession>A0AA36BH63</accession>
<reference evidence="3" key="1">
    <citation type="submission" date="2023-08" db="EMBL/GenBank/DDBJ databases">
        <authorList>
            <person name="Alioto T."/>
            <person name="Alioto T."/>
            <person name="Gomez Garrido J."/>
        </authorList>
    </citation>
    <scope>NUCLEOTIDE SEQUENCE</scope>
</reference>
<sequence>MYILCVCVCVFVTEVCCSADEGIFSNTSEKENIYGQLLQNLQHFPANYKFTFIPLIIGVLGYVIYCLTNNVKIQWFQAKKRPSNKPFTNKICKWNSENIQHISKVKPVALACSLLAKFQSSCFIGLLEKGSLLYQKIFQSLKKALYIIIQSHKHMQTLRYKNIQMYN</sequence>
<keyword evidence="4" id="KW-1185">Reference proteome</keyword>
<protein>
    <submittedName>
        <fullName evidence="3">Uncharacterized protein</fullName>
    </submittedName>
</protein>
<keyword evidence="1" id="KW-0472">Membrane</keyword>
<keyword evidence="2" id="KW-0732">Signal</keyword>
<evidence type="ECO:0000313" key="4">
    <source>
        <dbReference type="Proteomes" id="UP001162480"/>
    </source>
</evidence>